<name>H1KBZ9_METEX</name>
<reference evidence="2 3" key="1">
    <citation type="submission" date="2011-09" db="EMBL/GenBank/DDBJ databases">
        <title>The draft genome of Methylobacterium extorquens DSM 13060.</title>
        <authorList>
            <consortium name="US DOE Joint Genome Institute (JGI-PGF)"/>
            <person name="Lucas S."/>
            <person name="Han J."/>
            <person name="Lapidus A."/>
            <person name="Cheng J.-F."/>
            <person name="Goodwin L."/>
            <person name="Pitluck S."/>
            <person name="Peters L."/>
            <person name="Land M.L."/>
            <person name="Hauser L."/>
            <person name="Koskimaki J."/>
            <person name="Halonen O."/>
            <person name="Pirttila A."/>
            <person name="Frank C."/>
            <person name="Woyke T.J."/>
        </authorList>
    </citation>
    <scope>NUCLEOTIDE SEQUENCE [LARGE SCALE GENOMIC DNA]</scope>
    <source>
        <strain evidence="2 3">DSM 13060</strain>
    </source>
</reference>
<dbReference type="RefSeq" id="WP_003596202.1">
    <property type="nucleotide sequence ID" value="NZ_AGJK01000002.1"/>
</dbReference>
<organism evidence="2 3">
    <name type="scientific">Methylorubrum extorquens DSM 13060</name>
    <dbReference type="NCBI Taxonomy" id="882800"/>
    <lineage>
        <taxon>Bacteria</taxon>
        <taxon>Pseudomonadati</taxon>
        <taxon>Pseudomonadota</taxon>
        <taxon>Alphaproteobacteria</taxon>
        <taxon>Hyphomicrobiales</taxon>
        <taxon>Methylobacteriaceae</taxon>
        <taxon>Methylorubrum</taxon>
    </lineage>
</organism>
<proteinExistence type="predicted"/>
<evidence type="ECO:0000256" key="1">
    <source>
        <dbReference type="SAM" id="MobiDB-lite"/>
    </source>
</evidence>
<dbReference type="PATRIC" id="fig|882800.3.peg.154"/>
<protein>
    <recommendedName>
        <fullName evidence="4">Helix-turn-helix domain-containing protein</fullName>
    </recommendedName>
</protein>
<evidence type="ECO:0000313" key="3">
    <source>
        <dbReference type="Proteomes" id="UP000004382"/>
    </source>
</evidence>
<dbReference type="Proteomes" id="UP000004382">
    <property type="component" value="Unassembled WGS sequence"/>
</dbReference>
<comment type="caution">
    <text evidence="2">The sequence shown here is derived from an EMBL/GenBank/DDBJ whole genome shotgun (WGS) entry which is preliminary data.</text>
</comment>
<accession>H1KBZ9</accession>
<evidence type="ECO:0000313" key="2">
    <source>
        <dbReference type="EMBL" id="EHP94996.1"/>
    </source>
</evidence>
<feature type="region of interest" description="Disordered" evidence="1">
    <location>
        <begin position="47"/>
        <end position="73"/>
    </location>
</feature>
<gene>
    <name evidence="2" type="ORF">MetexDRAFT_0161</name>
</gene>
<sequence>MRKRVPSEEPITLQEIEEARDYVTYIVGKYGDAYLPVLRRLEREVEAARQKESRGDRARRAEREAEARIQPRGMTRDDAAAYCSLSPSTWDRWVSDGRMPPPVPGTHRWDRKAIDLAWDRLSGIATTTVDASDAAMAAWRASRGR</sequence>
<dbReference type="AlphaFoldDB" id="H1KBZ9"/>
<evidence type="ECO:0008006" key="4">
    <source>
        <dbReference type="Google" id="ProtNLM"/>
    </source>
</evidence>
<dbReference type="EMBL" id="AGJK01000002">
    <property type="protein sequence ID" value="EHP94996.1"/>
    <property type="molecule type" value="Genomic_DNA"/>
</dbReference>